<keyword evidence="2" id="KW-0413">Isomerase</keyword>
<dbReference type="InterPro" id="IPR014748">
    <property type="entry name" value="Enoyl-CoA_hydra_C"/>
</dbReference>
<dbReference type="STRING" id="748909.SAMN05192575_101131"/>
<reference evidence="3" key="1">
    <citation type="submission" date="2016-10" db="EMBL/GenBank/DDBJ databases">
        <authorList>
            <person name="Varghese N."/>
            <person name="Submissions S."/>
        </authorList>
    </citation>
    <scope>NUCLEOTIDE SEQUENCE [LARGE SCALE GENOMIC DNA]</scope>
    <source>
        <strain evidence="3">CGMCC 1.10697</strain>
    </source>
</reference>
<dbReference type="InterPro" id="IPR029045">
    <property type="entry name" value="ClpP/crotonase-like_dom_sf"/>
</dbReference>
<dbReference type="Gene3D" id="1.10.12.10">
    <property type="entry name" value="Lyase 2-enoyl-coa Hydratase, Chain A, domain 2"/>
    <property type="match status" value="1"/>
</dbReference>
<proteinExistence type="inferred from homology"/>
<dbReference type="Gene3D" id="3.90.226.10">
    <property type="entry name" value="2-enoyl-CoA Hydratase, Chain A, domain 1"/>
    <property type="match status" value="1"/>
</dbReference>
<evidence type="ECO:0000313" key="3">
    <source>
        <dbReference type="Proteomes" id="UP000199113"/>
    </source>
</evidence>
<evidence type="ECO:0000256" key="1">
    <source>
        <dbReference type="ARBA" id="ARBA00005254"/>
    </source>
</evidence>
<gene>
    <name evidence="2" type="ORF">SAMN05192575_101131</name>
</gene>
<evidence type="ECO:0000313" key="2">
    <source>
        <dbReference type="EMBL" id="SFA74094.1"/>
    </source>
</evidence>
<name>A0A1I0VCL1_9ACTN</name>
<dbReference type="GO" id="GO:0016853">
    <property type="term" value="F:isomerase activity"/>
    <property type="evidence" value="ECO:0007669"/>
    <property type="project" value="UniProtKB-KW"/>
</dbReference>
<accession>A0A1I0VCL1</accession>
<sequence length="289" mass="29917">MTHVIGTTGHTEGWMCVGHTAAMTIPTTAPVLLDVVDSVATITLNRPDAMNGLDVATKDLLLATVQQVAGDPAVRCVVLTGSGRAFCVGQDLKEHLAGLKGDADIPLSDTVEKHYNPIMLALSTMPKPVIAAVNGVAAGAGASLAFAADFRILVDSAGYNTSFAGVALSCDTGSSWTLPRLVGRARAMELLYFPRTVSAQEALELGLATQVVPEADFAAAVGELAARLSAGPTVAFGSIRQAVAYSASHPLEESLAFEAEKMALTGGTEDHLAAVNAFVTKEKPVFQGR</sequence>
<dbReference type="Proteomes" id="UP000199113">
    <property type="component" value="Unassembled WGS sequence"/>
</dbReference>
<dbReference type="PANTHER" id="PTHR43459">
    <property type="entry name" value="ENOYL-COA HYDRATASE"/>
    <property type="match status" value="1"/>
</dbReference>
<dbReference type="CDD" id="cd06558">
    <property type="entry name" value="crotonase-like"/>
    <property type="match status" value="1"/>
</dbReference>
<organism evidence="2 3">
    <name type="scientific">Nocardioides alpinus</name>
    <dbReference type="NCBI Taxonomy" id="748909"/>
    <lineage>
        <taxon>Bacteria</taxon>
        <taxon>Bacillati</taxon>
        <taxon>Actinomycetota</taxon>
        <taxon>Actinomycetes</taxon>
        <taxon>Propionibacteriales</taxon>
        <taxon>Nocardioidaceae</taxon>
        <taxon>Nocardioides</taxon>
    </lineage>
</organism>
<dbReference type="EMBL" id="FOKC01000001">
    <property type="protein sequence ID" value="SFA74094.1"/>
    <property type="molecule type" value="Genomic_DNA"/>
</dbReference>
<dbReference type="SUPFAM" id="SSF52096">
    <property type="entry name" value="ClpP/crotonase"/>
    <property type="match status" value="1"/>
</dbReference>
<protein>
    <submittedName>
        <fullName evidence="2">2-(1,2-epoxy-1,2-dihydrophenyl)acetyl-CoA isomerase</fullName>
    </submittedName>
</protein>
<dbReference type="InterPro" id="IPR001753">
    <property type="entry name" value="Enoyl-CoA_hydra/iso"/>
</dbReference>
<dbReference type="PANTHER" id="PTHR43459:SF1">
    <property type="entry name" value="EG:BACN32G11.4 PROTEIN"/>
    <property type="match status" value="1"/>
</dbReference>
<dbReference type="Pfam" id="PF00378">
    <property type="entry name" value="ECH_1"/>
    <property type="match status" value="1"/>
</dbReference>
<comment type="similarity">
    <text evidence="1">Belongs to the enoyl-CoA hydratase/isomerase family.</text>
</comment>
<dbReference type="AlphaFoldDB" id="A0A1I0VCL1"/>